<dbReference type="InterPro" id="IPR051396">
    <property type="entry name" value="Bact_Antivir_Def_Nuclease"/>
</dbReference>
<sequence>MNDSLIILDIEHFGPIEKVRIVFDKYTVLIGRQGSGKSTIAKLYSMFTWMEKALARHIITDKYVMSYSRFQKKYCAYHRMESYFKEDTYIGFQGLHYNFIFKDGQFLVETKDPQEDYHVAKVMYVPAERNFLSTVDNTSKLKELPQSLQTFLEEFENAKEALKTGYNLPFSEVQFEYDSFNKVSWVKGVDYKIRLSAASSGYQSVLPLVLVSKYLSKVVQDNTLKKELDQQEIKQINKEIDKIMNDGSLTEDVKFAMARSVSSRFKYSHFINIVEELEQNLYPESQMATLYELLGYANAIPMNRVLLTTHSPYIINYFSLGTKAWQLNERLTEGDGLREKLFEVVPEQSLINPDFLRIYELKDRKAYFLDNVDGIPSDDNFLNNQLEMTNEWFGQLLEIEEEIDNGKQK</sequence>
<dbReference type="PANTHER" id="PTHR43581">
    <property type="entry name" value="ATP/GTP PHOSPHATASE"/>
    <property type="match status" value="1"/>
</dbReference>
<dbReference type="AlphaFoldDB" id="R9H4I8"/>
<dbReference type="PANTHER" id="PTHR43581:SF4">
    <property type="entry name" value="ATP_GTP PHOSPHATASE"/>
    <property type="match status" value="1"/>
</dbReference>
<reference evidence="1 2" key="1">
    <citation type="submission" date="2013-04" db="EMBL/GenBank/DDBJ databases">
        <title>The Genome Sequence of Bacteroides vulgatus dnLKV7.</title>
        <authorList>
            <consortium name="The Broad Institute Genomics Platform"/>
            <consortium name="The Broad Institute Genome Sequencing Center for Infectious Disease"/>
            <person name="Earl A."/>
            <person name="Xavier R."/>
            <person name="Kuhn K."/>
            <person name="Stappenbeck T."/>
            <person name="Walker B."/>
            <person name="Young S."/>
            <person name="Zeng Q."/>
            <person name="Gargeya S."/>
            <person name="Fitzgerald M."/>
            <person name="Haas B."/>
            <person name="Abouelleil A."/>
            <person name="Allen A.W."/>
            <person name="Alvarado L."/>
            <person name="Arachchi H.M."/>
            <person name="Berlin A.M."/>
            <person name="Chapman S.B."/>
            <person name="Gainer-Dewar J."/>
            <person name="Goldberg J."/>
            <person name="Griggs A."/>
            <person name="Gujja S."/>
            <person name="Hansen M."/>
            <person name="Howarth C."/>
            <person name="Imamovic A."/>
            <person name="Ireland A."/>
            <person name="Larimer J."/>
            <person name="McCowan C."/>
            <person name="Murphy C."/>
            <person name="Pearson M."/>
            <person name="Poon T.W."/>
            <person name="Priest M."/>
            <person name="Roberts A."/>
            <person name="Saif S."/>
            <person name="Shea T."/>
            <person name="Sisk P."/>
            <person name="Sykes S."/>
            <person name="Wortman J."/>
            <person name="Nusbaum C."/>
            <person name="Birren B."/>
        </authorList>
    </citation>
    <scope>NUCLEOTIDE SEQUENCE [LARGE SCALE GENOMIC DNA]</scope>
    <source>
        <strain evidence="2">dnLKV7</strain>
    </source>
</reference>
<dbReference type="Proteomes" id="UP000014151">
    <property type="component" value="Unassembled WGS sequence"/>
</dbReference>
<organism evidence="1 2">
    <name type="scientific">Phocaeicola vulgatus dnLKV7</name>
    <dbReference type="NCBI Taxonomy" id="1235786"/>
    <lineage>
        <taxon>Bacteria</taxon>
        <taxon>Pseudomonadati</taxon>
        <taxon>Bacteroidota</taxon>
        <taxon>Bacteroidia</taxon>
        <taxon>Bacteroidales</taxon>
        <taxon>Bacteroidaceae</taxon>
        <taxon>Phocaeicola</taxon>
    </lineage>
</organism>
<comment type="caution">
    <text evidence="1">The sequence shown here is derived from an EMBL/GenBank/DDBJ whole genome shotgun (WGS) entry which is preliminary data.</text>
</comment>
<dbReference type="HOGENOM" id="CLU_053347_0_0_10"/>
<protein>
    <recommendedName>
        <fullName evidence="3">ATPase AAA-type core domain-containing protein</fullName>
    </recommendedName>
</protein>
<evidence type="ECO:0008006" key="3">
    <source>
        <dbReference type="Google" id="ProtNLM"/>
    </source>
</evidence>
<proteinExistence type="predicted"/>
<dbReference type="RefSeq" id="WP_016271512.1">
    <property type="nucleotide sequence ID" value="NZ_KE159479.1"/>
</dbReference>
<dbReference type="Gene3D" id="3.40.50.300">
    <property type="entry name" value="P-loop containing nucleotide triphosphate hydrolases"/>
    <property type="match status" value="1"/>
</dbReference>
<dbReference type="SUPFAM" id="SSF52540">
    <property type="entry name" value="P-loop containing nucleoside triphosphate hydrolases"/>
    <property type="match status" value="1"/>
</dbReference>
<dbReference type="InterPro" id="IPR027417">
    <property type="entry name" value="P-loop_NTPase"/>
</dbReference>
<gene>
    <name evidence="1" type="ORF">C800_03322</name>
</gene>
<evidence type="ECO:0000313" key="1">
    <source>
        <dbReference type="EMBL" id="EOR98992.1"/>
    </source>
</evidence>
<evidence type="ECO:0000313" key="2">
    <source>
        <dbReference type="Proteomes" id="UP000014151"/>
    </source>
</evidence>
<dbReference type="PATRIC" id="fig|1235786.3.peg.3458"/>
<name>R9H4I8_PHOVU</name>
<accession>R9H4I8</accession>
<dbReference type="EMBL" id="ASSN01000024">
    <property type="protein sequence ID" value="EOR98992.1"/>
    <property type="molecule type" value="Genomic_DNA"/>
</dbReference>